<feature type="domain" description="N-acetyltransferase" evidence="1">
    <location>
        <begin position="136"/>
        <end position="273"/>
    </location>
</feature>
<dbReference type="AlphaFoldDB" id="A0A1M6E3S7"/>
<gene>
    <name evidence="2" type="ORF">SAMN02745176_01401</name>
</gene>
<dbReference type="Pfam" id="PF08445">
    <property type="entry name" value="FR47"/>
    <property type="match status" value="1"/>
</dbReference>
<dbReference type="PROSITE" id="PS51186">
    <property type="entry name" value="GNAT"/>
    <property type="match status" value="1"/>
</dbReference>
<dbReference type="STRING" id="1122184.SAMN02745176_01401"/>
<dbReference type="InterPro" id="IPR016181">
    <property type="entry name" value="Acyl_CoA_acyltransferase"/>
</dbReference>
<accession>A0A1M6E3S7</accession>
<dbReference type="GO" id="GO:0016747">
    <property type="term" value="F:acyltransferase activity, transferring groups other than amino-acyl groups"/>
    <property type="evidence" value="ECO:0007669"/>
    <property type="project" value="InterPro"/>
</dbReference>
<name>A0A1M6E3S7_9FIRM</name>
<dbReference type="InterPro" id="IPR000182">
    <property type="entry name" value="GNAT_dom"/>
</dbReference>
<evidence type="ECO:0000313" key="3">
    <source>
        <dbReference type="Proteomes" id="UP000184442"/>
    </source>
</evidence>
<dbReference type="InterPro" id="IPR013653">
    <property type="entry name" value="GCN5-like_dom"/>
</dbReference>
<keyword evidence="3" id="KW-1185">Reference proteome</keyword>
<protein>
    <recommendedName>
        <fullName evidence="1">N-acetyltransferase domain-containing protein</fullName>
    </recommendedName>
</protein>
<dbReference type="Proteomes" id="UP000184442">
    <property type="component" value="Unassembled WGS sequence"/>
</dbReference>
<reference evidence="2 3" key="1">
    <citation type="submission" date="2016-11" db="EMBL/GenBank/DDBJ databases">
        <authorList>
            <person name="Jaros S."/>
            <person name="Januszkiewicz K."/>
            <person name="Wedrychowicz H."/>
        </authorList>
    </citation>
    <scope>NUCLEOTIDE SEQUENCE [LARGE SCALE GENOMIC DNA]</scope>
    <source>
        <strain evidence="2 3">DSM 19022</strain>
    </source>
</reference>
<organism evidence="2 3">
    <name type="scientific">Lutispora thermophila DSM 19022</name>
    <dbReference type="NCBI Taxonomy" id="1122184"/>
    <lineage>
        <taxon>Bacteria</taxon>
        <taxon>Bacillati</taxon>
        <taxon>Bacillota</taxon>
        <taxon>Clostridia</taxon>
        <taxon>Lutisporales</taxon>
        <taxon>Lutisporaceae</taxon>
        <taxon>Lutispora</taxon>
    </lineage>
</organism>
<dbReference type="EMBL" id="FQZS01000008">
    <property type="protein sequence ID" value="SHI80146.1"/>
    <property type="molecule type" value="Genomic_DNA"/>
</dbReference>
<dbReference type="SUPFAM" id="SSF55729">
    <property type="entry name" value="Acyl-CoA N-acyltransferases (Nat)"/>
    <property type="match status" value="1"/>
</dbReference>
<dbReference type="Gene3D" id="3.40.630.30">
    <property type="match status" value="1"/>
</dbReference>
<proteinExistence type="predicted"/>
<evidence type="ECO:0000313" key="2">
    <source>
        <dbReference type="EMBL" id="SHI80146.1"/>
    </source>
</evidence>
<evidence type="ECO:0000259" key="1">
    <source>
        <dbReference type="PROSITE" id="PS51186"/>
    </source>
</evidence>
<sequence length="273" mass="31211">MIKLLTQSDKEKVMSYIGRNEIETSFLYANVVEFGIDNNPDIRRCGDYYGFFEGEELRGILPFYNLGSCIPHYESHKAVPYFAEIMKKRDFQFLLGMKKVVKPLYEEIKDCRKVLEFDESSYFINKNFKPFTLGGVSFIDAAGSTDDKIVDFVLDGRIKGFNQEATREDILKTLSQRAKEEDFIIAQKDGKLVAQAGIQTYTPKVNQIGSVYTPEEERCKGYAKAVVSEICERITGRGKMPTLMVKKDNIPAVKAYNALGFEHYDDYLIIRLA</sequence>
<dbReference type="RefSeq" id="WP_073025519.1">
    <property type="nucleotide sequence ID" value="NZ_FQZS01000008.1"/>
</dbReference>